<reference evidence="2 3" key="1">
    <citation type="journal article" date="2021" name="J. Hered.">
        <title>A chromosome-level genome assembly of the parasitoid wasp, Cotesia glomerata (Hymenoptera: Braconidae).</title>
        <authorList>
            <person name="Pinto B.J."/>
            <person name="Weis J.J."/>
            <person name="Gamble T."/>
            <person name="Ode P.J."/>
            <person name="Paul R."/>
            <person name="Zaspel J.M."/>
        </authorList>
    </citation>
    <scope>NUCLEOTIDE SEQUENCE [LARGE SCALE GENOMIC DNA]</scope>
    <source>
        <strain evidence="2">CgM1</strain>
    </source>
</reference>
<dbReference type="Proteomes" id="UP000826195">
    <property type="component" value="Unassembled WGS sequence"/>
</dbReference>
<dbReference type="EMBL" id="JAHXZJ010000001">
    <property type="protein sequence ID" value="KAH0568713.1"/>
    <property type="molecule type" value="Genomic_DNA"/>
</dbReference>
<dbReference type="AlphaFoldDB" id="A0AAV7IVW2"/>
<organism evidence="2 3">
    <name type="scientific">Cotesia glomerata</name>
    <name type="common">Lepidopteran parasitic wasp</name>
    <name type="synonym">Apanteles glomeratus</name>
    <dbReference type="NCBI Taxonomy" id="32391"/>
    <lineage>
        <taxon>Eukaryota</taxon>
        <taxon>Metazoa</taxon>
        <taxon>Ecdysozoa</taxon>
        <taxon>Arthropoda</taxon>
        <taxon>Hexapoda</taxon>
        <taxon>Insecta</taxon>
        <taxon>Pterygota</taxon>
        <taxon>Neoptera</taxon>
        <taxon>Endopterygota</taxon>
        <taxon>Hymenoptera</taxon>
        <taxon>Apocrita</taxon>
        <taxon>Ichneumonoidea</taxon>
        <taxon>Braconidae</taxon>
        <taxon>Microgastrinae</taxon>
        <taxon>Cotesia</taxon>
    </lineage>
</organism>
<evidence type="ECO:0000256" key="1">
    <source>
        <dbReference type="SAM" id="MobiDB-lite"/>
    </source>
</evidence>
<feature type="region of interest" description="Disordered" evidence="1">
    <location>
        <begin position="1"/>
        <end position="20"/>
    </location>
</feature>
<proteinExistence type="predicted"/>
<protein>
    <submittedName>
        <fullName evidence="2">Uncharacterized protein</fullName>
    </submittedName>
</protein>
<keyword evidence="3" id="KW-1185">Reference proteome</keyword>
<evidence type="ECO:0000313" key="3">
    <source>
        <dbReference type="Proteomes" id="UP000826195"/>
    </source>
</evidence>
<sequence length="103" mass="11866">MLSGRKAEDTCGRHQNGDRKRMDRLERISTRYHGNRHIPASPRYYGYSTAFAFYFACANLPTYQDCQEIPRNKGHHDAQLLSLPLFAHLEANSTPFCADTIYL</sequence>
<comment type="caution">
    <text evidence="2">The sequence shown here is derived from an EMBL/GenBank/DDBJ whole genome shotgun (WGS) entry which is preliminary data.</text>
</comment>
<name>A0AAV7IVW2_COTGL</name>
<evidence type="ECO:0000313" key="2">
    <source>
        <dbReference type="EMBL" id="KAH0568713.1"/>
    </source>
</evidence>
<accession>A0AAV7IVW2</accession>
<gene>
    <name evidence="2" type="ORF">KQX54_021403</name>
</gene>